<evidence type="ECO:0000313" key="10">
    <source>
        <dbReference type="EMBL" id="NDW03326.1"/>
    </source>
</evidence>
<keyword evidence="6 9" id="KW-0408">Iron</keyword>
<comment type="cofactor">
    <cofactor evidence="1">
        <name>heme</name>
        <dbReference type="ChEBI" id="CHEBI:30413"/>
    </cofactor>
</comment>
<dbReference type="PANTHER" id="PTHR46696">
    <property type="entry name" value="P450, PUTATIVE (EUROFUNG)-RELATED"/>
    <property type="match status" value="1"/>
</dbReference>
<dbReference type="PROSITE" id="PS00086">
    <property type="entry name" value="CYTOCHROME_P450"/>
    <property type="match status" value="1"/>
</dbReference>
<evidence type="ECO:0000256" key="5">
    <source>
        <dbReference type="ARBA" id="ARBA00023002"/>
    </source>
</evidence>
<dbReference type="AlphaFoldDB" id="A0A6N9SZX1"/>
<dbReference type="GO" id="GO:0016705">
    <property type="term" value="F:oxidoreductase activity, acting on paired donors, with incorporation or reduction of molecular oxygen"/>
    <property type="evidence" value="ECO:0007669"/>
    <property type="project" value="InterPro"/>
</dbReference>
<comment type="caution">
    <text evidence="10">The sequence shown here is derived from an EMBL/GenBank/DDBJ whole genome shotgun (WGS) entry which is preliminary data.</text>
</comment>
<keyword evidence="7 9" id="KW-0503">Monooxygenase</keyword>
<dbReference type="GO" id="GO:0005506">
    <property type="term" value="F:iron ion binding"/>
    <property type="evidence" value="ECO:0007669"/>
    <property type="project" value="InterPro"/>
</dbReference>
<dbReference type="Gene3D" id="1.10.630.10">
    <property type="entry name" value="Cytochrome P450"/>
    <property type="match status" value="1"/>
</dbReference>
<reference evidence="10 11" key="1">
    <citation type="submission" date="2020-01" db="EMBL/GenBank/DDBJ databases">
        <title>Jiella pacifica sp. nov.</title>
        <authorList>
            <person name="Xue Z."/>
            <person name="Zhu S."/>
            <person name="Chen J."/>
            <person name="Yang J."/>
        </authorList>
    </citation>
    <scope>NUCLEOTIDE SEQUENCE [LARGE SCALE GENOMIC DNA]</scope>
    <source>
        <strain evidence="10 11">40Bstr34</strain>
    </source>
</reference>
<gene>
    <name evidence="10" type="ORF">GTK09_02700</name>
</gene>
<dbReference type="Proteomes" id="UP000469011">
    <property type="component" value="Unassembled WGS sequence"/>
</dbReference>
<dbReference type="InterPro" id="IPR001128">
    <property type="entry name" value="Cyt_P450"/>
</dbReference>
<proteinExistence type="inferred from homology"/>
<evidence type="ECO:0000256" key="6">
    <source>
        <dbReference type="ARBA" id="ARBA00023004"/>
    </source>
</evidence>
<evidence type="ECO:0000256" key="4">
    <source>
        <dbReference type="ARBA" id="ARBA00022723"/>
    </source>
</evidence>
<evidence type="ECO:0000256" key="9">
    <source>
        <dbReference type="RuleBase" id="RU000461"/>
    </source>
</evidence>
<evidence type="ECO:0000256" key="3">
    <source>
        <dbReference type="ARBA" id="ARBA00022617"/>
    </source>
</evidence>
<keyword evidence="3 9" id="KW-0349">Heme</keyword>
<dbReference type="SUPFAM" id="SSF48264">
    <property type="entry name" value="Cytochrome P450"/>
    <property type="match status" value="1"/>
</dbReference>
<evidence type="ECO:0000256" key="7">
    <source>
        <dbReference type="ARBA" id="ARBA00023033"/>
    </source>
</evidence>
<accession>A0A6N9SZX1</accession>
<comment type="similarity">
    <text evidence="2 9">Belongs to the cytochrome P450 family.</text>
</comment>
<evidence type="ECO:0000256" key="1">
    <source>
        <dbReference type="ARBA" id="ARBA00001971"/>
    </source>
</evidence>
<name>A0A6N9SZX1_9HYPH</name>
<dbReference type="RefSeq" id="WP_163460910.1">
    <property type="nucleotide sequence ID" value="NZ_JAAAMG010000001.1"/>
</dbReference>
<dbReference type="GO" id="GO:0004497">
    <property type="term" value="F:monooxygenase activity"/>
    <property type="evidence" value="ECO:0007669"/>
    <property type="project" value="UniProtKB-KW"/>
</dbReference>
<dbReference type="FunFam" id="1.10.630.10:FF:000018">
    <property type="entry name" value="Cytochrome P450 monooxygenase"/>
    <property type="match status" value="1"/>
</dbReference>
<keyword evidence="11" id="KW-1185">Reference proteome</keyword>
<dbReference type="InterPro" id="IPR036396">
    <property type="entry name" value="Cyt_P450_sf"/>
</dbReference>
<sequence length="439" mass="48217">MARTTDPSALPASFRLEAGRLSLDPSDPDFFQNPYPVYAALIEASGTAWWDNIGGLAVARHDLVSSILKDRRFGRIVPSDAAGRPDFSQKPDHLRAFYALESHSLLELEPPTHTRLRALLTKAFVSRRIERLAPQIAAIADQLIDEFADHETVDLIAAYASPLPVRVIADLIGLPASASDHLLDWSHRMVAMYTPGRSLDAEHAANRAAEEFAAFLREIVEEKRKRPADDLISALIAAEIEGGKLDRDELISLVVLLLNAGHEATVHQIGNGVKTILEWSSHAGDAPASLFSTEPRAEAAVEETLRFDPPLHLFERYALVPVELPGGVTLARGEKVALLLAAANRDPAAYADPDVFIPRRFLDRSAKTVTSFGGGIHFCIGAPLARLELKIALERLFLRCPDLHLAATTSYRNSWHFHGLETLQVMAGLVDRRPRHSPP</sequence>
<evidence type="ECO:0000313" key="11">
    <source>
        <dbReference type="Proteomes" id="UP000469011"/>
    </source>
</evidence>
<dbReference type="GO" id="GO:0020037">
    <property type="term" value="F:heme binding"/>
    <property type="evidence" value="ECO:0007669"/>
    <property type="project" value="InterPro"/>
</dbReference>
<protein>
    <submittedName>
        <fullName evidence="10">Cytochrome P450</fullName>
    </submittedName>
</protein>
<dbReference type="InterPro" id="IPR017972">
    <property type="entry name" value="Cyt_P450_CS"/>
</dbReference>
<dbReference type="EMBL" id="JAAAMG010000001">
    <property type="protein sequence ID" value="NDW03326.1"/>
    <property type="molecule type" value="Genomic_DNA"/>
</dbReference>
<comment type="function">
    <text evidence="8">Cytochromes P450 are a group of heme-thiolate monooxygenases. They oxidize a variety of structurally unrelated compounds, including steroids, fatty acids, and xenobiotics.</text>
</comment>
<dbReference type="PANTHER" id="PTHR46696:SF1">
    <property type="entry name" value="CYTOCHROME P450 YJIB-RELATED"/>
    <property type="match status" value="1"/>
</dbReference>
<keyword evidence="4 9" id="KW-0479">Metal-binding</keyword>
<keyword evidence="5 9" id="KW-0560">Oxidoreductase</keyword>
<dbReference type="Pfam" id="PF00067">
    <property type="entry name" value="p450"/>
    <property type="match status" value="1"/>
</dbReference>
<dbReference type="CDD" id="cd20625">
    <property type="entry name" value="CYP164-like"/>
    <property type="match status" value="1"/>
</dbReference>
<organism evidence="10 11">
    <name type="scientific">Jiella pacifica</name>
    <dbReference type="NCBI Taxonomy" id="2696469"/>
    <lineage>
        <taxon>Bacteria</taxon>
        <taxon>Pseudomonadati</taxon>
        <taxon>Pseudomonadota</taxon>
        <taxon>Alphaproteobacteria</taxon>
        <taxon>Hyphomicrobiales</taxon>
        <taxon>Aurantimonadaceae</taxon>
        <taxon>Jiella</taxon>
    </lineage>
</organism>
<dbReference type="InterPro" id="IPR002397">
    <property type="entry name" value="Cyt_P450_B"/>
</dbReference>
<evidence type="ECO:0000256" key="2">
    <source>
        <dbReference type="ARBA" id="ARBA00010617"/>
    </source>
</evidence>
<dbReference type="PRINTS" id="PR00359">
    <property type="entry name" value="BP450"/>
</dbReference>
<evidence type="ECO:0000256" key="8">
    <source>
        <dbReference type="ARBA" id="ARBA00043906"/>
    </source>
</evidence>